<accession>A0A1I4L145</accession>
<dbReference type="InterPro" id="IPR013424">
    <property type="entry name" value="Ice-binding_C"/>
</dbReference>
<dbReference type="NCBIfam" id="NF041538">
    <property type="entry name" value="PEP_EDSA_1"/>
    <property type="match status" value="1"/>
</dbReference>
<dbReference type="NCBIfam" id="TIGR02595">
    <property type="entry name" value="PEP_CTERM"/>
    <property type="match status" value="1"/>
</dbReference>
<dbReference type="InterPro" id="IPR048213">
    <property type="entry name" value="EDSA_1-like"/>
</dbReference>
<dbReference type="Proteomes" id="UP000199470">
    <property type="component" value="Unassembled WGS sequence"/>
</dbReference>
<dbReference type="EMBL" id="FOTW01000008">
    <property type="protein sequence ID" value="SFL84740.1"/>
    <property type="molecule type" value="Genomic_DNA"/>
</dbReference>
<protein>
    <submittedName>
        <fullName evidence="1">PEP-CTERM protein-sorting domain-containing protein</fullName>
    </submittedName>
</protein>
<sequence length="321" mass="34806">MWLLYVLKETMNKNIFRGALTAVVVLCISTGAHARGSAETLLRVSNLRLSDSVGAAYTRAAFSALATSNAASSILYTGTPEQQAGVGYYLPSLGNVDLPTLCQQPVRNDCALVFSNYFQPFGLDGYGFGRGYDYLHADQRIKGDLIGNLPSALSIDTRGDAQIQYEDGYYGGVSSVNLQMKFKLASENRLTLSFDADAYSNVYGYSPDWYEREHMESQVKFEATLTNRTTGATVFSYAPDEINFGNDPEFGIVVKDPAAKWFSVTSALLNTSDEYVLSITQVAGSYARISAVPEPSGAAMLGAGIGLLAFLRRRSRTALAV</sequence>
<keyword evidence="2" id="KW-1185">Reference proteome</keyword>
<evidence type="ECO:0000313" key="2">
    <source>
        <dbReference type="Proteomes" id="UP000199470"/>
    </source>
</evidence>
<reference evidence="1 2" key="1">
    <citation type="submission" date="2016-10" db="EMBL/GenBank/DDBJ databases">
        <authorList>
            <person name="de Groot N.N."/>
        </authorList>
    </citation>
    <scope>NUCLEOTIDE SEQUENCE [LARGE SCALE GENOMIC DNA]</scope>
    <source>
        <strain evidence="1 2">ATCC 43154</strain>
    </source>
</reference>
<proteinExistence type="predicted"/>
<gene>
    <name evidence="1" type="ORF">SAMN02982985_01766</name>
</gene>
<name>A0A1I4L145_9BURK</name>
<organism evidence="1 2">
    <name type="scientific">Rugamonas rubra</name>
    <dbReference type="NCBI Taxonomy" id="758825"/>
    <lineage>
        <taxon>Bacteria</taxon>
        <taxon>Pseudomonadati</taxon>
        <taxon>Pseudomonadota</taxon>
        <taxon>Betaproteobacteria</taxon>
        <taxon>Burkholderiales</taxon>
        <taxon>Oxalobacteraceae</taxon>
        <taxon>Telluria group</taxon>
        <taxon>Rugamonas</taxon>
    </lineage>
</organism>
<evidence type="ECO:0000313" key="1">
    <source>
        <dbReference type="EMBL" id="SFL84740.1"/>
    </source>
</evidence>
<dbReference type="AlphaFoldDB" id="A0A1I4L145"/>